<comment type="caution">
    <text evidence="3">The sequence shown here is derived from an EMBL/GenBank/DDBJ whole genome shotgun (WGS) entry which is preliminary data.</text>
</comment>
<dbReference type="RefSeq" id="WP_210511062.1">
    <property type="nucleotide sequence ID" value="NZ_JAFIDN010000003.1"/>
</dbReference>
<dbReference type="AlphaFoldDB" id="A0A8J7UU92"/>
<sequence>MKISSLTPLLTAVLFLTFFSCEVIDSQSDEGEPEVFERRELPRELSSPEQKLVNGSGAFGFELLNRITDSDSGENHFVSPLSIALAYGMLLNGAEGETFDQIREVLGFDELDRNEINEAAYNLIALLQEFDDQVIFNIANSVWYRDTFDVEPGFLSTNQEFYNAIVEKTDFSDPATVDKINSWVEDKTEGLIDSIVEEPIDPLTVMYLINAIYFNGDWTHPFDPELTSTKPFFLADGTESEAEMMHLEATENMEHFAGEDYQAVNLHYGDAGFVMTLVLPDPGIDVEEWLKQTDWEEWKQLTGSFNKVTLELEMPKFEKEYEVDDFPELLESMGMVDAFDPSLSDFSLINPDQEDLHVSDSRHKTFISLDEEGTEAAAVTSVEISRTSVPQHVEIRFDRPFFYMIREVESNTPLFMGIMNDPADT</sequence>
<evidence type="ECO:0000256" key="1">
    <source>
        <dbReference type="RuleBase" id="RU000411"/>
    </source>
</evidence>
<evidence type="ECO:0000259" key="2">
    <source>
        <dbReference type="SMART" id="SM00093"/>
    </source>
</evidence>
<dbReference type="Gene3D" id="3.30.497.10">
    <property type="entry name" value="Antithrombin, subunit I, domain 2"/>
    <property type="match status" value="1"/>
</dbReference>
<keyword evidence="4" id="KW-1185">Reference proteome</keyword>
<dbReference type="PROSITE" id="PS00284">
    <property type="entry name" value="SERPIN"/>
    <property type="match status" value="1"/>
</dbReference>
<dbReference type="InterPro" id="IPR023795">
    <property type="entry name" value="Serpin_CS"/>
</dbReference>
<dbReference type="GO" id="GO:0004867">
    <property type="term" value="F:serine-type endopeptidase inhibitor activity"/>
    <property type="evidence" value="ECO:0007669"/>
    <property type="project" value="InterPro"/>
</dbReference>
<protein>
    <submittedName>
        <fullName evidence="3">Serpin family protein</fullName>
    </submittedName>
</protein>
<dbReference type="SMART" id="SM00093">
    <property type="entry name" value="SERPIN"/>
    <property type="match status" value="1"/>
</dbReference>
<feature type="domain" description="Serpin" evidence="2">
    <location>
        <begin position="61"/>
        <end position="422"/>
    </location>
</feature>
<dbReference type="InterPro" id="IPR000215">
    <property type="entry name" value="Serpin_fam"/>
</dbReference>
<reference evidence="3" key="1">
    <citation type="submission" date="2021-02" db="EMBL/GenBank/DDBJ databases">
        <title>Natronogracilivirga saccharolytica gen. nov. sp. nov. a new anaerobic, haloalkiliphilic carbohydrate-fermenting bacterium from soda lake and proposing of Cyclonatronumiaceae fam. nov. in the phylum Balneolaeota.</title>
        <authorList>
            <person name="Zhilina T.N."/>
            <person name="Sorokin D.Y."/>
            <person name="Zavarzina D.G."/>
            <person name="Toshchakov S.V."/>
            <person name="Kublanov I.V."/>
        </authorList>
    </citation>
    <scope>NUCLEOTIDE SEQUENCE</scope>
    <source>
        <strain evidence="3">Z-1702</strain>
    </source>
</reference>
<dbReference type="EMBL" id="JAFIDN010000003">
    <property type="protein sequence ID" value="MBP3192170.1"/>
    <property type="molecule type" value="Genomic_DNA"/>
</dbReference>
<dbReference type="InterPro" id="IPR042185">
    <property type="entry name" value="Serpin_sf_2"/>
</dbReference>
<dbReference type="PANTHER" id="PTHR11461">
    <property type="entry name" value="SERINE PROTEASE INHIBITOR, SERPIN"/>
    <property type="match status" value="1"/>
</dbReference>
<dbReference type="Pfam" id="PF00079">
    <property type="entry name" value="Serpin"/>
    <property type="match status" value="1"/>
</dbReference>
<dbReference type="CDD" id="cd19588">
    <property type="entry name" value="serpin_miropin-like"/>
    <property type="match status" value="1"/>
</dbReference>
<comment type="similarity">
    <text evidence="1">Belongs to the serpin family.</text>
</comment>
<gene>
    <name evidence="3" type="ORF">NATSA_05790</name>
</gene>
<dbReference type="Proteomes" id="UP000673975">
    <property type="component" value="Unassembled WGS sequence"/>
</dbReference>
<dbReference type="InterPro" id="IPR036186">
    <property type="entry name" value="Serpin_sf"/>
</dbReference>
<evidence type="ECO:0000313" key="3">
    <source>
        <dbReference type="EMBL" id="MBP3192170.1"/>
    </source>
</evidence>
<dbReference type="PANTHER" id="PTHR11461:SF211">
    <property type="entry name" value="GH10112P-RELATED"/>
    <property type="match status" value="1"/>
</dbReference>
<dbReference type="Gene3D" id="2.30.39.10">
    <property type="entry name" value="Alpha-1-antitrypsin, domain 1"/>
    <property type="match status" value="1"/>
</dbReference>
<dbReference type="SUPFAM" id="SSF56574">
    <property type="entry name" value="Serpins"/>
    <property type="match status" value="1"/>
</dbReference>
<dbReference type="PROSITE" id="PS51257">
    <property type="entry name" value="PROKAR_LIPOPROTEIN"/>
    <property type="match status" value="1"/>
</dbReference>
<dbReference type="InterPro" id="IPR042178">
    <property type="entry name" value="Serpin_sf_1"/>
</dbReference>
<dbReference type="InterPro" id="IPR023796">
    <property type="entry name" value="Serpin_dom"/>
</dbReference>
<proteinExistence type="inferred from homology"/>
<evidence type="ECO:0000313" key="4">
    <source>
        <dbReference type="Proteomes" id="UP000673975"/>
    </source>
</evidence>
<name>A0A8J7UU92_9BACT</name>
<accession>A0A8J7UU92</accession>
<dbReference type="GO" id="GO:0005615">
    <property type="term" value="C:extracellular space"/>
    <property type="evidence" value="ECO:0007669"/>
    <property type="project" value="InterPro"/>
</dbReference>
<organism evidence="3 4">
    <name type="scientific">Natronogracilivirga saccharolytica</name>
    <dbReference type="NCBI Taxonomy" id="2812953"/>
    <lineage>
        <taxon>Bacteria</taxon>
        <taxon>Pseudomonadati</taxon>
        <taxon>Balneolota</taxon>
        <taxon>Balneolia</taxon>
        <taxon>Balneolales</taxon>
        <taxon>Cyclonatronaceae</taxon>
        <taxon>Natronogracilivirga</taxon>
    </lineage>
</organism>